<reference evidence="3 4" key="1">
    <citation type="submission" date="2012-12" db="EMBL/GenBank/DDBJ databases">
        <title>Whole genome shotgun sequence of Gordonia hirsuta NBRC 16056.</title>
        <authorList>
            <person name="Isaki-Nakamura S."/>
            <person name="Hosoyama A."/>
            <person name="Tsuchikane K."/>
            <person name="Katsumata H."/>
            <person name="Baba S."/>
            <person name="Yamazaki S."/>
            <person name="Fujita N."/>
        </authorList>
    </citation>
    <scope>NUCLEOTIDE SEQUENCE [LARGE SCALE GENOMIC DNA]</scope>
    <source>
        <strain evidence="3 4">NBRC 16056</strain>
    </source>
</reference>
<evidence type="ECO:0000256" key="2">
    <source>
        <dbReference type="SAM" id="Phobius"/>
    </source>
</evidence>
<feature type="transmembrane region" description="Helical" evidence="2">
    <location>
        <begin position="157"/>
        <end position="179"/>
    </location>
</feature>
<protein>
    <submittedName>
        <fullName evidence="3">Uncharacterized protein</fullName>
    </submittedName>
</protein>
<dbReference type="STRING" id="1121927.GOHSU_16_00740"/>
<feature type="region of interest" description="Disordered" evidence="1">
    <location>
        <begin position="396"/>
        <end position="415"/>
    </location>
</feature>
<feature type="transmembrane region" description="Helical" evidence="2">
    <location>
        <begin position="338"/>
        <end position="357"/>
    </location>
</feature>
<comment type="caution">
    <text evidence="3">The sequence shown here is derived from an EMBL/GenBank/DDBJ whole genome shotgun (WGS) entry which is preliminary data.</text>
</comment>
<feature type="region of interest" description="Disordered" evidence="1">
    <location>
        <begin position="1"/>
        <end position="33"/>
    </location>
</feature>
<gene>
    <name evidence="3" type="ORF">GOHSU_16_00740</name>
</gene>
<feature type="transmembrane region" description="Helical" evidence="2">
    <location>
        <begin position="41"/>
        <end position="64"/>
    </location>
</feature>
<dbReference type="eggNOG" id="COG4243">
    <property type="taxonomic scope" value="Bacteria"/>
</dbReference>
<keyword evidence="2" id="KW-1133">Transmembrane helix</keyword>
<proteinExistence type="predicted"/>
<feature type="transmembrane region" description="Helical" evidence="2">
    <location>
        <begin position="215"/>
        <end position="235"/>
    </location>
</feature>
<feature type="transmembrane region" description="Helical" evidence="2">
    <location>
        <begin position="241"/>
        <end position="259"/>
    </location>
</feature>
<keyword evidence="4" id="KW-1185">Reference proteome</keyword>
<feature type="compositionally biased region" description="Polar residues" evidence="1">
    <location>
        <begin position="19"/>
        <end position="32"/>
    </location>
</feature>
<keyword evidence="2" id="KW-0472">Membrane</keyword>
<accession>L7LAM9</accession>
<feature type="transmembrane region" description="Helical" evidence="2">
    <location>
        <begin position="271"/>
        <end position="293"/>
    </location>
</feature>
<name>L7LAM9_9ACTN</name>
<sequence length="415" mass="41747">MNASPQTAAETAAADRPQGQRTDASGAGSSPGLSDRLGVRLALLLTGGVSLLAGLDAALLLLGLGAPVGAGRLADVHGMLMVYGFVGTLVALERAVALGAAWALAAPAGFGLGAIALIGAPAVGPARVAPGGALLVIGAAALVAVYIPLWRRNHATAVLVQAGGAVAALGGAILFVAGIPVPWLLPWPVAFLVLTIAGERLELARVAFLNPRVEAAVAGAAVAVLAGVLAALLWPTAGYRVFAAMLLILAALLLRYDVARGTVRGRGLPRFSAVCLLTGYLWLLVAGGIWAIAGPVRSGPAYDASAHAVFLGFVISMIFAHAPIILPAVLRRPLPYRPIMYLPVVLLHGSLLLRIAVGDGAGQLWAVTLGGVLNVVAVLAFLVIAVGSVLLGAQKSADPQQGAPKPGAQETGESA</sequence>
<feature type="transmembrane region" description="Helical" evidence="2">
    <location>
        <begin position="363"/>
        <end position="391"/>
    </location>
</feature>
<feature type="transmembrane region" description="Helical" evidence="2">
    <location>
        <begin position="305"/>
        <end position="326"/>
    </location>
</feature>
<evidence type="ECO:0000313" key="4">
    <source>
        <dbReference type="Proteomes" id="UP000053405"/>
    </source>
</evidence>
<feature type="transmembrane region" description="Helical" evidence="2">
    <location>
        <begin position="185"/>
        <end position="203"/>
    </location>
</feature>
<evidence type="ECO:0000256" key="1">
    <source>
        <dbReference type="SAM" id="MobiDB-lite"/>
    </source>
</evidence>
<dbReference type="EMBL" id="BANT01000016">
    <property type="protein sequence ID" value="GAC57117.1"/>
    <property type="molecule type" value="Genomic_DNA"/>
</dbReference>
<feature type="transmembrane region" description="Helical" evidence="2">
    <location>
        <begin position="128"/>
        <end position="150"/>
    </location>
</feature>
<evidence type="ECO:0000313" key="3">
    <source>
        <dbReference type="EMBL" id="GAC57117.1"/>
    </source>
</evidence>
<keyword evidence="2" id="KW-0812">Transmembrane</keyword>
<dbReference type="Proteomes" id="UP000053405">
    <property type="component" value="Unassembled WGS sequence"/>
</dbReference>
<feature type="transmembrane region" description="Helical" evidence="2">
    <location>
        <begin position="99"/>
        <end position="122"/>
    </location>
</feature>
<dbReference type="RefSeq" id="WP_005938637.1">
    <property type="nucleotide sequence ID" value="NZ_ATVK01000047.1"/>
</dbReference>
<organism evidence="3 4">
    <name type="scientific">Gordonia hirsuta DSM 44140 = NBRC 16056</name>
    <dbReference type="NCBI Taxonomy" id="1121927"/>
    <lineage>
        <taxon>Bacteria</taxon>
        <taxon>Bacillati</taxon>
        <taxon>Actinomycetota</taxon>
        <taxon>Actinomycetes</taxon>
        <taxon>Mycobacteriales</taxon>
        <taxon>Gordoniaceae</taxon>
        <taxon>Gordonia</taxon>
    </lineage>
</organism>
<feature type="transmembrane region" description="Helical" evidence="2">
    <location>
        <begin position="76"/>
        <end position="92"/>
    </location>
</feature>
<dbReference type="AlphaFoldDB" id="L7LAM9"/>